<feature type="binding site" evidence="10">
    <location>
        <begin position="228"/>
        <end position="229"/>
    </location>
    <ligand>
        <name>FAD</name>
        <dbReference type="ChEBI" id="CHEBI:57692"/>
    </ligand>
</feature>
<keyword evidence="7" id="KW-0642">Proline metabolism</keyword>
<evidence type="ECO:0000256" key="5">
    <source>
        <dbReference type="ARBA" id="ARBA00022827"/>
    </source>
</evidence>
<evidence type="ECO:0000313" key="12">
    <source>
        <dbReference type="EMBL" id="PSK92801.1"/>
    </source>
</evidence>
<dbReference type="RefSeq" id="WP_106585094.1">
    <property type="nucleotide sequence ID" value="NZ_PYGA01000017.1"/>
</dbReference>
<accession>A0A2P8D6H5</accession>
<reference evidence="12 13" key="1">
    <citation type="submission" date="2018-03" db="EMBL/GenBank/DDBJ databases">
        <title>Genomic Encyclopedia of Archaeal and Bacterial Type Strains, Phase II (KMG-II): from individual species to whole genera.</title>
        <authorList>
            <person name="Goeker M."/>
        </authorList>
    </citation>
    <scope>NUCLEOTIDE SEQUENCE [LARGE SCALE GENOMIC DNA]</scope>
    <source>
        <strain evidence="12 13">DSM 45312</strain>
    </source>
</reference>
<evidence type="ECO:0000256" key="7">
    <source>
        <dbReference type="ARBA" id="ARBA00023062"/>
    </source>
</evidence>
<feature type="binding site" evidence="10">
    <location>
        <position position="165"/>
    </location>
    <ligand>
        <name>FAD</name>
        <dbReference type="ChEBI" id="CHEBI:57692"/>
    </ligand>
</feature>
<keyword evidence="4 10" id="KW-0547">Nucleotide-binding</keyword>
<comment type="catalytic activity">
    <reaction evidence="8">
        <text>L-proline + a quinone = (S)-1-pyrroline-5-carboxylate + a quinol + H(+)</text>
        <dbReference type="Rhea" id="RHEA:23784"/>
        <dbReference type="ChEBI" id="CHEBI:15378"/>
        <dbReference type="ChEBI" id="CHEBI:17388"/>
        <dbReference type="ChEBI" id="CHEBI:24646"/>
        <dbReference type="ChEBI" id="CHEBI:60039"/>
        <dbReference type="ChEBI" id="CHEBI:132124"/>
        <dbReference type="EC" id="1.5.5.2"/>
    </reaction>
</comment>
<keyword evidence="5 10" id="KW-0274">FAD</keyword>
<dbReference type="PANTHER" id="PTHR13914:SF0">
    <property type="entry name" value="PROLINE DEHYDROGENASE 1, MITOCHONDRIAL"/>
    <property type="match status" value="1"/>
</dbReference>
<dbReference type="PANTHER" id="PTHR13914">
    <property type="entry name" value="PROLINE OXIDASE"/>
    <property type="match status" value="1"/>
</dbReference>
<evidence type="ECO:0000256" key="4">
    <source>
        <dbReference type="ARBA" id="ARBA00022741"/>
    </source>
</evidence>
<dbReference type="Gene3D" id="3.20.20.220">
    <property type="match status" value="1"/>
</dbReference>
<dbReference type="InterPro" id="IPR015659">
    <property type="entry name" value="Proline_oxidase"/>
</dbReference>
<dbReference type="InterPro" id="IPR002872">
    <property type="entry name" value="Proline_DH_dom"/>
</dbReference>
<feature type="binding site" evidence="10">
    <location>
        <begin position="189"/>
        <end position="191"/>
    </location>
    <ligand>
        <name>FAD</name>
        <dbReference type="ChEBI" id="CHEBI:57692"/>
    </ligand>
</feature>
<name>A0A2P8D6H5_9ACTN</name>
<comment type="cofactor">
    <cofactor evidence="10">
        <name>FAD</name>
        <dbReference type="ChEBI" id="CHEBI:57692"/>
    </cofactor>
    <text evidence="10">Binds 1 FAD per subunit.</text>
</comment>
<feature type="binding site" evidence="10">
    <location>
        <position position="137"/>
    </location>
    <ligand>
        <name>FAD</name>
        <dbReference type="ChEBI" id="CHEBI:57692"/>
    </ligand>
</feature>
<keyword evidence="6" id="KW-0560">Oxidoreductase</keyword>
<dbReference type="AlphaFoldDB" id="A0A2P8D6H5"/>
<feature type="binding site" evidence="9">
    <location>
        <position position="291"/>
    </location>
    <ligand>
        <name>substrate</name>
    </ligand>
</feature>
<feature type="binding site" evidence="9">
    <location>
        <position position="99"/>
    </location>
    <ligand>
        <name>substrate</name>
    </ligand>
</feature>
<gene>
    <name evidence="12" type="ORF">CLV63_1176</name>
</gene>
<evidence type="ECO:0000256" key="8">
    <source>
        <dbReference type="ARBA" id="ARBA00048779"/>
    </source>
</evidence>
<sequence length="310" mass="33483">MVLRHALMTASESGRLRAFVSRTPAARGAVDRFVAGEHAEDAVRAVADLAAQGMLATIDHLGERTLHPLQAEDATRSYLVLLGRLADAGLAGSAEVSVKPTAVGLGLGAEGEALAADNIARIATAAERADTTVTVDMEDAGSVAAILRIYHQVRDDHPGLGCVLQSALRRTEGDLVAVARPGTRVRLCKGAYAPDPGTAHTRRHDVDTAYVRLLRWLMESQAYPMVATHDPRLIKIAGILAAVNGKGRTEFEYQMLYGVRPDEQWRLAQEGAQVRVYVPYGPDWYGYLTRRLAERPANVGFALRSLAGRK</sequence>
<dbReference type="OrthoDB" id="9773461at2"/>
<proteinExistence type="predicted"/>
<evidence type="ECO:0000256" key="6">
    <source>
        <dbReference type="ARBA" id="ARBA00023002"/>
    </source>
</evidence>
<dbReference type="InterPro" id="IPR008219">
    <property type="entry name" value="PRODH_bac_arc"/>
</dbReference>
<feature type="domain" description="Proline dehydrogenase" evidence="11">
    <location>
        <begin position="43"/>
        <end position="301"/>
    </location>
</feature>
<evidence type="ECO:0000256" key="2">
    <source>
        <dbReference type="ARBA" id="ARBA00012695"/>
    </source>
</evidence>
<dbReference type="UniPathway" id="UPA00261">
    <property type="reaction ID" value="UER00373"/>
</dbReference>
<dbReference type="GO" id="GO:0004657">
    <property type="term" value="F:proline dehydrogenase activity"/>
    <property type="evidence" value="ECO:0007669"/>
    <property type="project" value="UniProtKB-EC"/>
</dbReference>
<organism evidence="12 13">
    <name type="scientific">Murinocardiopsis flavida</name>
    <dbReference type="NCBI Taxonomy" id="645275"/>
    <lineage>
        <taxon>Bacteria</taxon>
        <taxon>Bacillati</taxon>
        <taxon>Actinomycetota</taxon>
        <taxon>Actinomycetes</taxon>
        <taxon>Streptosporangiales</taxon>
        <taxon>Nocardiopsidaceae</taxon>
        <taxon>Murinocardiopsis</taxon>
    </lineage>
</organism>
<evidence type="ECO:0000256" key="1">
    <source>
        <dbReference type="ARBA" id="ARBA00004739"/>
    </source>
</evidence>
<comment type="pathway">
    <text evidence="1">Amino-acid degradation; L-proline degradation into L-glutamate; L-glutamate from L-proline: step 1/2.</text>
</comment>
<evidence type="ECO:0000313" key="13">
    <source>
        <dbReference type="Proteomes" id="UP000240542"/>
    </source>
</evidence>
<dbReference type="Proteomes" id="UP000240542">
    <property type="component" value="Unassembled WGS sequence"/>
</dbReference>
<dbReference type="EMBL" id="PYGA01000017">
    <property type="protein sequence ID" value="PSK92801.1"/>
    <property type="molecule type" value="Genomic_DNA"/>
</dbReference>
<dbReference type="EC" id="1.5.5.2" evidence="2"/>
<comment type="caution">
    <text evidence="12">The sequence shown here is derived from an EMBL/GenBank/DDBJ whole genome shotgun (WGS) entry which is preliminary data.</text>
</comment>
<dbReference type="Pfam" id="PF01619">
    <property type="entry name" value="Pro_dh"/>
    <property type="match status" value="1"/>
</dbReference>
<dbReference type="GO" id="GO:0010133">
    <property type="term" value="P:L-proline catabolic process to L-glutamate"/>
    <property type="evidence" value="ECO:0007669"/>
    <property type="project" value="UniProtKB-UniPathway"/>
</dbReference>
<keyword evidence="3" id="KW-0285">Flavoprotein</keyword>
<evidence type="ECO:0000256" key="10">
    <source>
        <dbReference type="PIRSR" id="PIRSR000196-2"/>
    </source>
</evidence>
<evidence type="ECO:0000259" key="11">
    <source>
        <dbReference type="Pfam" id="PF01619"/>
    </source>
</evidence>
<feature type="binding site" evidence="9">
    <location>
        <position position="290"/>
    </location>
    <ligand>
        <name>substrate</name>
    </ligand>
</feature>
<keyword evidence="13" id="KW-1185">Reference proteome</keyword>
<evidence type="ECO:0000256" key="9">
    <source>
        <dbReference type="PIRSR" id="PIRSR000196-1"/>
    </source>
</evidence>
<dbReference type="GO" id="GO:0000166">
    <property type="term" value="F:nucleotide binding"/>
    <property type="evidence" value="ECO:0007669"/>
    <property type="project" value="UniProtKB-KW"/>
</dbReference>
<dbReference type="InterPro" id="IPR029041">
    <property type="entry name" value="FAD-linked_oxidoreductase-like"/>
</dbReference>
<dbReference type="PIRSF" id="PIRSF000196">
    <property type="entry name" value="Pro_dehydrog"/>
    <property type="match status" value="1"/>
</dbReference>
<dbReference type="SUPFAM" id="SSF51730">
    <property type="entry name" value="FAD-linked oxidoreductase"/>
    <property type="match status" value="1"/>
</dbReference>
<evidence type="ECO:0000256" key="3">
    <source>
        <dbReference type="ARBA" id="ARBA00022630"/>
    </source>
</evidence>
<protein>
    <recommendedName>
        <fullName evidence="2">proline dehydrogenase</fullName>
        <ecNumber evidence="2">1.5.5.2</ecNumber>
    </recommendedName>
</protein>